<dbReference type="EMBL" id="GEBQ01029829">
    <property type="protein sequence ID" value="JAT10148.1"/>
    <property type="molecule type" value="Transcribed_RNA"/>
</dbReference>
<organism evidence="2">
    <name type="scientific">Graphocephala atropunctata</name>
    <dbReference type="NCBI Taxonomy" id="36148"/>
    <lineage>
        <taxon>Eukaryota</taxon>
        <taxon>Metazoa</taxon>
        <taxon>Ecdysozoa</taxon>
        <taxon>Arthropoda</taxon>
        <taxon>Hexapoda</taxon>
        <taxon>Insecta</taxon>
        <taxon>Pterygota</taxon>
        <taxon>Neoptera</taxon>
        <taxon>Paraneoptera</taxon>
        <taxon>Hemiptera</taxon>
        <taxon>Auchenorrhyncha</taxon>
        <taxon>Membracoidea</taxon>
        <taxon>Cicadellidae</taxon>
        <taxon>Cicadellinae</taxon>
        <taxon>Cicadellini</taxon>
        <taxon>Graphocephala</taxon>
    </lineage>
</organism>
<dbReference type="PANTHER" id="PTHR10773">
    <property type="entry name" value="DNA-DIRECTED RNA POLYMERASES I, II, AND III SUBUNIT RPABC2"/>
    <property type="match status" value="1"/>
</dbReference>
<dbReference type="AlphaFoldDB" id="A0A1B6KFA9"/>
<protein>
    <submittedName>
        <fullName evidence="2">Uncharacterized protein</fullName>
    </submittedName>
</protein>
<feature type="region of interest" description="Disordered" evidence="1">
    <location>
        <begin position="282"/>
        <end position="306"/>
    </location>
</feature>
<evidence type="ECO:0000313" key="2">
    <source>
        <dbReference type="EMBL" id="JAT10148.1"/>
    </source>
</evidence>
<dbReference type="PANTHER" id="PTHR10773:SF19">
    <property type="match status" value="1"/>
</dbReference>
<reference evidence="2" key="1">
    <citation type="submission" date="2015-11" db="EMBL/GenBank/DDBJ databases">
        <title>De novo transcriptome assembly of four potential Pierce s Disease insect vectors from Arizona vineyards.</title>
        <authorList>
            <person name="Tassone E.E."/>
        </authorList>
    </citation>
    <scope>NUCLEOTIDE SEQUENCE</scope>
</reference>
<evidence type="ECO:0000256" key="1">
    <source>
        <dbReference type="SAM" id="MobiDB-lite"/>
    </source>
</evidence>
<proteinExistence type="predicted"/>
<accession>A0A1B6KFA9</accession>
<sequence length="306" mass="35355">MYAFSFDLQKALPFPILTCSTAYYKRNMYVYNLGCHDLSTNSGYMYVWNEITASRGSQEIASCVIEHLRNRSSAKHLEHVVMFSDSCGGQNRNIKMSLAVMHHIQSAESTIKTVDHKFMVSGHSFLPNDADFGVVERFVHGKTIYVPEDWYNAILKSKRKKPYVVKVMDQTEMFSTNSLEKSITRRKKNEQNDKVSWFNIQWLRYVKEQPFQIFYKESLNDDLPFLTLNIAPAKKGGRLTNLNRVLIEPLFSSPQKVTALKKRDMMDLLKFIPPVHHGFFNSLTDGTDNDDNPIVNRESEAEEDDD</sequence>
<name>A0A1B6KFA9_9HEMI</name>
<gene>
    <name evidence="2" type="ORF">g.38269</name>
</gene>